<feature type="domain" description="VWFA" evidence="2">
    <location>
        <begin position="84"/>
        <end position="257"/>
    </location>
</feature>
<dbReference type="SMART" id="SM00327">
    <property type="entry name" value="VWA"/>
    <property type="match status" value="1"/>
</dbReference>
<dbReference type="InterPro" id="IPR022472">
    <property type="entry name" value="VPLPA-CTERM"/>
</dbReference>
<feature type="transmembrane region" description="Helical" evidence="1">
    <location>
        <begin position="329"/>
        <end position="348"/>
    </location>
</feature>
<keyword evidence="1" id="KW-0812">Transmembrane</keyword>
<accession>A0A4Q9G5W8</accession>
<reference evidence="3 4" key="1">
    <citation type="submission" date="2019-02" db="EMBL/GenBank/DDBJ databases">
        <title>Paracoccus subflavus sp. nov., isolated from marine sediment of the Pacific Ocean.</title>
        <authorList>
            <person name="Zhang G."/>
        </authorList>
    </citation>
    <scope>NUCLEOTIDE SEQUENCE [LARGE SCALE GENOMIC DNA]</scope>
    <source>
        <strain evidence="3 4">GY0581</strain>
    </source>
</reference>
<protein>
    <submittedName>
        <fullName evidence="3">VWA domain-containing protein</fullName>
    </submittedName>
</protein>
<dbReference type="AlphaFoldDB" id="A0A4Q9G5W8"/>
<dbReference type="InterPro" id="IPR002035">
    <property type="entry name" value="VWF_A"/>
</dbReference>
<keyword evidence="4" id="KW-1185">Reference proteome</keyword>
<dbReference type="PROSITE" id="PS50234">
    <property type="entry name" value="VWFA"/>
    <property type="match status" value="1"/>
</dbReference>
<evidence type="ECO:0000256" key="1">
    <source>
        <dbReference type="SAM" id="Phobius"/>
    </source>
</evidence>
<dbReference type="Gene3D" id="3.40.50.410">
    <property type="entry name" value="von Willebrand factor, type A domain"/>
    <property type="match status" value="1"/>
</dbReference>
<dbReference type="Pfam" id="PF00092">
    <property type="entry name" value="VWA"/>
    <property type="match status" value="1"/>
</dbReference>
<evidence type="ECO:0000313" key="3">
    <source>
        <dbReference type="EMBL" id="TBN44154.1"/>
    </source>
</evidence>
<dbReference type="EMBL" id="SISK01000001">
    <property type="protein sequence ID" value="TBN44154.1"/>
    <property type="molecule type" value="Genomic_DNA"/>
</dbReference>
<organism evidence="3 4">
    <name type="scientific">Paracoccus subflavus</name>
    <dbReference type="NCBI Taxonomy" id="2528244"/>
    <lineage>
        <taxon>Bacteria</taxon>
        <taxon>Pseudomonadati</taxon>
        <taxon>Pseudomonadota</taxon>
        <taxon>Alphaproteobacteria</taxon>
        <taxon>Rhodobacterales</taxon>
        <taxon>Paracoccaceae</taxon>
        <taxon>Paracoccus</taxon>
    </lineage>
</organism>
<gene>
    <name evidence="3" type="ORF">EYE42_03045</name>
</gene>
<keyword evidence="1" id="KW-1133">Transmembrane helix</keyword>
<dbReference type="SUPFAM" id="SSF53300">
    <property type="entry name" value="vWA-like"/>
    <property type="match status" value="1"/>
</dbReference>
<dbReference type="PANTHER" id="PTHR10579">
    <property type="entry name" value="CALCIUM-ACTIVATED CHLORIDE CHANNEL REGULATOR"/>
    <property type="match status" value="1"/>
</dbReference>
<dbReference type="CDD" id="cd00198">
    <property type="entry name" value="vWFA"/>
    <property type="match status" value="1"/>
</dbReference>
<dbReference type="NCBIfam" id="TIGR03370">
    <property type="entry name" value="VPLPA-CTERM"/>
    <property type="match status" value="1"/>
</dbReference>
<sequence length="353" mass="35165">MVFQLVIPTRGFIEERDRMFHDTLKYAGAALAAGWFGLAGGPVLAAGIVQWTAPADGSSYAVGTNVSPITGRADGFGTGGSGLDLMFVLDASGSMSSVVSGQSLQQWQKDAANALASALPTLQTSVGVVRFTSGAFTALNLTPTSNLAPITAAIDGTPASGGTNIGAGIDGAVSEIAANGTSGRSRQMVVFSDGFSSGDPGAAAAVANAAGITVHSVGLPGSSVSTMQDIASQGGGSFSNFTNASDLSGLIGIFSGTSGNLVGVSQVDVELPDGTVLANVGIDGLGNFSLPSWQITAGANVFKVTATFDDNSTATDTLTLFGGNNPAPIPLPAAAWLLIGSLGSLGVMRRRKS</sequence>
<dbReference type="Proteomes" id="UP000293520">
    <property type="component" value="Unassembled WGS sequence"/>
</dbReference>
<comment type="caution">
    <text evidence="3">The sequence shown here is derived from an EMBL/GenBank/DDBJ whole genome shotgun (WGS) entry which is preliminary data.</text>
</comment>
<name>A0A4Q9G5W8_9RHOB</name>
<dbReference type="InterPro" id="IPR051266">
    <property type="entry name" value="CLCR"/>
</dbReference>
<dbReference type="OrthoDB" id="483240at2"/>
<dbReference type="InterPro" id="IPR036465">
    <property type="entry name" value="vWFA_dom_sf"/>
</dbReference>
<keyword evidence="1" id="KW-0472">Membrane</keyword>
<proteinExistence type="predicted"/>
<dbReference type="PANTHER" id="PTHR10579:SF43">
    <property type="entry name" value="ZINC FINGER (C3HC4-TYPE RING FINGER) FAMILY PROTEIN"/>
    <property type="match status" value="1"/>
</dbReference>
<evidence type="ECO:0000259" key="2">
    <source>
        <dbReference type="PROSITE" id="PS50234"/>
    </source>
</evidence>
<evidence type="ECO:0000313" key="4">
    <source>
        <dbReference type="Proteomes" id="UP000293520"/>
    </source>
</evidence>